<proteinExistence type="predicted"/>
<dbReference type="AlphaFoldDB" id="A0AAW2TY99"/>
<reference evidence="1" key="1">
    <citation type="submission" date="2020-06" db="EMBL/GenBank/DDBJ databases">
        <authorList>
            <person name="Li T."/>
            <person name="Hu X."/>
            <person name="Zhang T."/>
            <person name="Song X."/>
            <person name="Zhang H."/>
            <person name="Dai N."/>
            <person name="Sheng W."/>
            <person name="Hou X."/>
            <person name="Wei L."/>
        </authorList>
    </citation>
    <scope>NUCLEOTIDE SEQUENCE</scope>
    <source>
        <strain evidence="1">G02</strain>
        <tissue evidence="1">Leaf</tissue>
    </source>
</reference>
<accession>A0AAW2TY99</accession>
<name>A0AAW2TY99_SESRA</name>
<dbReference type="EMBL" id="JACGWJ010000007">
    <property type="protein sequence ID" value="KAL0409704.1"/>
    <property type="molecule type" value="Genomic_DNA"/>
</dbReference>
<sequence length="98" mass="11163">MNPWIPRPLTFKPISSPFLLHPEAMVNELMDPDSGDWNIPLVELLFHPLDRDAILSLPLGCGAYPDLPIWHFSTNGRFTVRSAYHVALRPISWGLILF</sequence>
<organism evidence="1">
    <name type="scientific">Sesamum radiatum</name>
    <name type="common">Black benniseed</name>
    <dbReference type="NCBI Taxonomy" id="300843"/>
    <lineage>
        <taxon>Eukaryota</taxon>
        <taxon>Viridiplantae</taxon>
        <taxon>Streptophyta</taxon>
        <taxon>Embryophyta</taxon>
        <taxon>Tracheophyta</taxon>
        <taxon>Spermatophyta</taxon>
        <taxon>Magnoliopsida</taxon>
        <taxon>eudicotyledons</taxon>
        <taxon>Gunneridae</taxon>
        <taxon>Pentapetalae</taxon>
        <taxon>asterids</taxon>
        <taxon>lamiids</taxon>
        <taxon>Lamiales</taxon>
        <taxon>Pedaliaceae</taxon>
        <taxon>Sesamum</taxon>
    </lineage>
</organism>
<gene>
    <name evidence="1" type="ORF">Sradi_1904800</name>
</gene>
<comment type="caution">
    <text evidence="1">The sequence shown here is derived from an EMBL/GenBank/DDBJ whole genome shotgun (WGS) entry which is preliminary data.</text>
</comment>
<protein>
    <submittedName>
        <fullName evidence="1">Uncharacterized protein</fullName>
    </submittedName>
</protein>
<reference evidence="1" key="2">
    <citation type="journal article" date="2024" name="Plant">
        <title>Genomic evolution and insights into agronomic trait innovations of Sesamum species.</title>
        <authorList>
            <person name="Miao H."/>
            <person name="Wang L."/>
            <person name="Qu L."/>
            <person name="Liu H."/>
            <person name="Sun Y."/>
            <person name="Le M."/>
            <person name="Wang Q."/>
            <person name="Wei S."/>
            <person name="Zheng Y."/>
            <person name="Lin W."/>
            <person name="Duan Y."/>
            <person name="Cao H."/>
            <person name="Xiong S."/>
            <person name="Wang X."/>
            <person name="Wei L."/>
            <person name="Li C."/>
            <person name="Ma Q."/>
            <person name="Ju M."/>
            <person name="Zhao R."/>
            <person name="Li G."/>
            <person name="Mu C."/>
            <person name="Tian Q."/>
            <person name="Mei H."/>
            <person name="Zhang T."/>
            <person name="Gao T."/>
            <person name="Zhang H."/>
        </authorList>
    </citation>
    <scope>NUCLEOTIDE SEQUENCE</scope>
    <source>
        <strain evidence="1">G02</strain>
    </source>
</reference>
<evidence type="ECO:0000313" key="1">
    <source>
        <dbReference type="EMBL" id="KAL0409704.1"/>
    </source>
</evidence>